<evidence type="ECO:0000256" key="1">
    <source>
        <dbReference type="ARBA" id="ARBA00022729"/>
    </source>
</evidence>
<dbReference type="InterPro" id="IPR013517">
    <property type="entry name" value="FG-GAP"/>
</dbReference>
<proteinExistence type="predicted"/>
<dbReference type="Pfam" id="PF13517">
    <property type="entry name" value="FG-GAP_3"/>
    <property type="match status" value="1"/>
</dbReference>
<dbReference type="PANTHER" id="PTHR45460">
    <property type="entry name" value="SIMILAR TO CYSTEINE PROTEINASE"/>
    <property type="match status" value="1"/>
</dbReference>
<reference evidence="2 3" key="1">
    <citation type="submission" date="2019-02" db="EMBL/GenBank/DDBJ databases">
        <title>Deep-cultivation of Planctomycetes and their phenomic and genomic characterization uncovers novel biology.</title>
        <authorList>
            <person name="Wiegand S."/>
            <person name="Jogler M."/>
            <person name="Boedeker C."/>
            <person name="Pinto D."/>
            <person name="Vollmers J."/>
            <person name="Rivas-Marin E."/>
            <person name="Kohn T."/>
            <person name="Peeters S.H."/>
            <person name="Heuer A."/>
            <person name="Rast P."/>
            <person name="Oberbeckmann S."/>
            <person name="Bunk B."/>
            <person name="Jeske O."/>
            <person name="Meyerdierks A."/>
            <person name="Storesund J.E."/>
            <person name="Kallscheuer N."/>
            <person name="Luecker S."/>
            <person name="Lage O.M."/>
            <person name="Pohl T."/>
            <person name="Merkel B.J."/>
            <person name="Hornburger P."/>
            <person name="Mueller R.-W."/>
            <person name="Bruemmer F."/>
            <person name="Labrenz M."/>
            <person name="Spormann A.M."/>
            <person name="Op den Camp H."/>
            <person name="Overmann J."/>
            <person name="Amann R."/>
            <person name="Jetten M.S.M."/>
            <person name="Mascher T."/>
            <person name="Medema M.H."/>
            <person name="Devos D.P."/>
            <person name="Kaster A.-K."/>
            <person name="Ovreas L."/>
            <person name="Rohde M."/>
            <person name="Galperin M.Y."/>
            <person name="Jogler C."/>
        </authorList>
    </citation>
    <scope>NUCLEOTIDE SEQUENCE [LARGE SCALE GENOMIC DNA]</scope>
    <source>
        <strain evidence="2 3">K22_7</strain>
    </source>
</reference>
<protein>
    <submittedName>
        <fullName evidence="2">FG-GAP repeat protein</fullName>
    </submittedName>
</protein>
<dbReference type="Gene3D" id="2.130.10.130">
    <property type="entry name" value="Integrin alpha, N-terminal"/>
    <property type="match status" value="1"/>
</dbReference>
<dbReference type="AlphaFoldDB" id="A0A517NLM6"/>
<organism evidence="2 3">
    <name type="scientific">Rubripirellula lacrimiformis</name>
    <dbReference type="NCBI Taxonomy" id="1930273"/>
    <lineage>
        <taxon>Bacteria</taxon>
        <taxon>Pseudomonadati</taxon>
        <taxon>Planctomycetota</taxon>
        <taxon>Planctomycetia</taxon>
        <taxon>Pirellulales</taxon>
        <taxon>Pirellulaceae</taxon>
        <taxon>Rubripirellula</taxon>
    </lineage>
</organism>
<keyword evidence="1" id="KW-0732">Signal</keyword>
<dbReference type="PANTHER" id="PTHR45460:SF2">
    <property type="entry name" value="ALPHA 1,3 GLUCANASE, GH71 FAMILY (EUROFUNG)"/>
    <property type="match status" value="1"/>
</dbReference>
<evidence type="ECO:0000313" key="2">
    <source>
        <dbReference type="EMBL" id="QDT08032.1"/>
    </source>
</evidence>
<dbReference type="InterPro" id="IPR028994">
    <property type="entry name" value="Integrin_alpha_N"/>
</dbReference>
<name>A0A517NLM6_9BACT</name>
<dbReference type="KEGG" id="rlc:K227x_64620"/>
<dbReference type="SUPFAM" id="SSF69318">
    <property type="entry name" value="Integrin alpha N-terminal domain"/>
    <property type="match status" value="1"/>
</dbReference>
<dbReference type="Proteomes" id="UP000318538">
    <property type="component" value="Chromosome"/>
</dbReference>
<keyword evidence="3" id="KW-1185">Reference proteome</keyword>
<sequence length="523" mass="57882">MVSSVAIWMVGSLLLCVVGCGPSPDAVGMMDATDLATDRDRPKSDVAIAAFCGDCHVFPPPASFPRHRWRHEVETAFQIYHESLRTDLVPTDLEATVAWFESHAPDEYDFTLVGTDNTPDTAQRFEKIEIANQPQLRSVTHLRRLDHGQFLVCDLYSGQVTRMAIDQGRIEPTVLTQVADPVHSEPTDLDGDGEIDYLVADMGSIVPADQRYGTLCWIHSNVQGRDAAPQATDAANQRWKTELLQTGLSRVCDARPIDYDQDGDQDIVVAEFGFRFEGAIHLLTNTGLVDGIPQFQSRVIDDRNGAIHVPPVDINGDGRMDIVTLVSQQHETMDVHLNLGNGQFDTRRIFAAADPAYASSGIEVTDLDQDGDLDILYTNGDTFDDHTAKPFHGIAWLENEGEFPFTHHRLTSMPGVYRAVVGDIDLDGDLDIAAVALISRSASFDASDSDRSADDRFDGAIWLEQTAPGEFARHRLLSGQCDWASCELMDLDGDDDLDLLLGRYDQDTRMSDPVVYFRNRTNP</sequence>
<accession>A0A517NLM6</accession>
<evidence type="ECO:0000313" key="3">
    <source>
        <dbReference type="Proteomes" id="UP000318538"/>
    </source>
</evidence>
<gene>
    <name evidence="2" type="ORF">K227x_64620</name>
</gene>
<dbReference type="EMBL" id="CP036525">
    <property type="protein sequence ID" value="QDT08032.1"/>
    <property type="molecule type" value="Genomic_DNA"/>
</dbReference>